<dbReference type="EMBL" id="QURH01000455">
    <property type="protein sequence ID" value="RFU39275.1"/>
    <property type="molecule type" value="Genomic_DNA"/>
</dbReference>
<organism evidence="2 3">
    <name type="scientific">Actinomadura logoneensis</name>
    <dbReference type="NCBI Taxonomy" id="2293572"/>
    <lineage>
        <taxon>Bacteria</taxon>
        <taxon>Bacillati</taxon>
        <taxon>Actinomycetota</taxon>
        <taxon>Actinomycetes</taxon>
        <taxon>Streptosporangiales</taxon>
        <taxon>Thermomonosporaceae</taxon>
        <taxon>Actinomadura</taxon>
    </lineage>
</organism>
<dbReference type="InterPro" id="IPR034660">
    <property type="entry name" value="DinB/YfiT-like"/>
</dbReference>
<proteinExistence type="predicted"/>
<feature type="region of interest" description="Disordered" evidence="1">
    <location>
        <begin position="1"/>
        <end position="23"/>
    </location>
</feature>
<evidence type="ECO:0000313" key="3">
    <source>
        <dbReference type="Proteomes" id="UP000261811"/>
    </source>
</evidence>
<dbReference type="Gene3D" id="1.20.120.450">
    <property type="entry name" value="dinb family like domain"/>
    <property type="match status" value="1"/>
</dbReference>
<sequence>GRAGRGARGSRRADGGADGGASNAGALRAVLGHLAEWTRWQVAAVRSAVTGEPPAPAGRPPEYPEGFERVASFEAWESMVQDAMALRSLADLARDLSQVLDDLARWVADSDDVVWAREVPEPRRFGRAGPARPVADLLAGWRGPLAHVEWHLDRLTDESVPPPGGVDAEEEAWVVDRCPLHP</sequence>
<keyword evidence="3" id="KW-1185">Reference proteome</keyword>
<comment type="caution">
    <text evidence="2">The sequence shown here is derived from an EMBL/GenBank/DDBJ whole genome shotgun (WGS) entry which is preliminary data.</text>
</comment>
<evidence type="ECO:0000313" key="2">
    <source>
        <dbReference type="EMBL" id="RFU39275.1"/>
    </source>
</evidence>
<evidence type="ECO:0000256" key="1">
    <source>
        <dbReference type="SAM" id="MobiDB-lite"/>
    </source>
</evidence>
<protein>
    <submittedName>
        <fullName evidence="2">Uncharacterized protein</fullName>
    </submittedName>
</protein>
<dbReference type="AlphaFoldDB" id="A0A372JGY1"/>
<reference evidence="2 3" key="1">
    <citation type="submission" date="2018-08" db="EMBL/GenBank/DDBJ databases">
        <title>Actinomadura jelena sp. nov., a novel Actinomycete isolated from soil in Chad.</title>
        <authorList>
            <person name="Shi L."/>
        </authorList>
    </citation>
    <scope>NUCLEOTIDE SEQUENCE [LARGE SCALE GENOMIC DNA]</scope>
    <source>
        <strain evidence="2 3">NEAU-G17</strain>
    </source>
</reference>
<gene>
    <name evidence="2" type="ORF">DZF91_23270</name>
</gene>
<accession>A0A372JGY1</accession>
<name>A0A372JGY1_9ACTN</name>
<dbReference type="RefSeq" id="WP_207661896.1">
    <property type="nucleotide sequence ID" value="NZ_QURH01000455.1"/>
</dbReference>
<feature type="non-terminal residue" evidence="2">
    <location>
        <position position="1"/>
    </location>
</feature>
<dbReference type="Proteomes" id="UP000261811">
    <property type="component" value="Unassembled WGS sequence"/>
</dbReference>